<evidence type="ECO:0000256" key="2">
    <source>
        <dbReference type="PROSITE-ProRule" id="PRU01161"/>
    </source>
</evidence>
<dbReference type="EMBL" id="CP001359">
    <property type="protein sequence ID" value="ACL64525.1"/>
    <property type="molecule type" value="Genomic_DNA"/>
</dbReference>
<keyword evidence="1 2" id="KW-0443">Lipid metabolism</keyword>
<feature type="domain" description="PNPLA" evidence="3">
    <location>
        <begin position="144"/>
        <end position="382"/>
    </location>
</feature>
<reference evidence="4" key="1">
    <citation type="submission" date="2009-01" db="EMBL/GenBank/DDBJ databases">
        <title>Complete sequence of Anaeromyxobacter dehalogenans 2CP-1.</title>
        <authorList>
            <consortium name="US DOE Joint Genome Institute"/>
            <person name="Lucas S."/>
            <person name="Copeland A."/>
            <person name="Lapidus A."/>
            <person name="Glavina del Rio T."/>
            <person name="Dalin E."/>
            <person name="Tice H."/>
            <person name="Bruce D."/>
            <person name="Goodwin L."/>
            <person name="Pitluck S."/>
            <person name="Saunders E."/>
            <person name="Brettin T."/>
            <person name="Detter J.C."/>
            <person name="Han C."/>
            <person name="Larimer F."/>
            <person name="Land M."/>
            <person name="Hauser L."/>
            <person name="Kyrpides N."/>
            <person name="Ovchinnikova G."/>
            <person name="Beliaev A.S."/>
            <person name="Richardson P."/>
        </authorList>
    </citation>
    <scope>NUCLEOTIDE SEQUENCE</scope>
    <source>
        <strain evidence="4">2CP-1</strain>
    </source>
</reference>
<feature type="active site" description="Nucleophile" evidence="2">
    <location>
        <position position="177"/>
    </location>
</feature>
<dbReference type="InterPro" id="IPR002641">
    <property type="entry name" value="PNPLA_dom"/>
</dbReference>
<dbReference type="GO" id="GO:0016787">
    <property type="term" value="F:hydrolase activity"/>
    <property type="evidence" value="ECO:0007669"/>
    <property type="project" value="UniProtKB-UniRule"/>
</dbReference>
<dbReference type="Pfam" id="PF01734">
    <property type="entry name" value="Patatin"/>
    <property type="match status" value="1"/>
</dbReference>
<dbReference type="AlphaFoldDB" id="B8JFT7"/>
<accession>B8JFT7</accession>
<evidence type="ECO:0000313" key="5">
    <source>
        <dbReference type="Proteomes" id="UP000007089"/>
    </source>
</evidence>
<comment type="caution">
    <text evidence="2">Lacks conserved residue(s) required for the propagation of feature annotation.</text>
</comment>
<feature type="active site" description="Proton acceptor" evidence="2">
    <location>
        <position position="369"/>
    </location>
</feature>
<dbReference type="KEGG" id="acp:A2cp1_1180"/>
<dbReference type="SUPFAM" id="SSF52151">
    <property type="entry name" value="FabD/lysophospholipase-like"/>
    <property type="match status" value="1"/>
</dbReference>
<dbReference type="HOGENOM" id="CLU_534025_0_0_7"/>
<name>B8JFT7_ANAD2</name>
<keyword evidence="2" id="KW-0442">Lipid degradation</keyword>
<protein>
    <submittedName>
        <fullName evidence="4">Patatin</fullName>
    </submittedName>
</protein>
<organism evidence="4 5">
    <name type="scientific">Anaeromyxobacter dehalogenans (strain ATCC BAA-258 / DSM 21875 / 2CP-1)</name>
    <dbReference type="NCBI Taxonomy" id="455488"/>
    <lineage>
        <taxon>Bacteria</taxon>
        <taxon>Pseudomonadati</taxon>
        <taxon>Myxococcota</taxon>
        <taxon>Myxococcia</taxon>
        <taxon>Myxococcales</taxon>
        <taxon>Cystobacterineae</taxon>
        <taxon>Anaeromyxobacteraceae</taxon>
        <taxon>Anaeromyxobacter</taxon>
    </lineage>
</organism>
<keyword evidence="5" id="KW-1185">Reference proteome</keyword>
<keyword evidence="2" id="KW-0378">Hydrolase</keyword>
<evidence type="ECO:0000256" key="1">
    <source>
        <dbReference type="ARBA" id="ARBA00023098"/>
    </source>
</evidence>
<gene>
    <name evidence="4" type="ordered locus">A2cp1_1180</name>
</gene>
<sequence length="481" mass="52463">MRPPPMRPVPPEDPLDLHHEAIRPFEEAEAALVRSVVSTPAWLSERDEAALRYALNLARIGRIRAPDGGEVDLEPALAPFREDVRPLVSALLATGGPDRAAATGMVPNLSLRARAFRARAVAAAEGRLAPGALDREVCEKALVLVCGGGGGVAWSYLGAFALLEQYGLVPRLLAGTSMGSVLLLFRARRARWNPDDVDEALSGLSFRTLFRFLQTGNRYGLPAALRLYLRAAIGEFLKGPDGHPLTLGQLAVPLVVAVTGIRNGALPRDPGYYEHLLDLDARAPRPSALTRMFSDVLQAVGELIVQRDRFARIYLGADAETHAFDAIDAVGFSSALPGVIHYDVLRDDERMHRLLGALLEKHDVFRLVDGGLVDNLPARAAWSTVQRGAIGTRNAFVLALEGFAPKLSQPLWFGLEQLAAQNVTRNRPFAHHHRSFQKVLSPVEIVPSREELRHAIHAGKAELHPDMPFVARMVRPFAPLA</sequence>
<evidence type="ECO:0000259" key="3">
    <source>
        <dbReference type="PROSITE" id="PS51635"/>
    </source>
</evidence>
<proteinExistence type="predicted"/>
<feature type="short sequence motif" description="GXSXG" evidence="2">
    <location>
        <begin position="175"/>
        <end position="179"/>
    </location>
</feature>
<dbReference type="Gene3D" id="3.40.1090.10">
    <property type="entry name" value="Cytosolic phospholipase A2 catalytic domain"/>
    <property type="match status" value="1"/>
</dbReference>
<dbReference type="PROSITE" id="PS51635">
    <property type="entry name" value="PNPLA"/>
    <property type="match status" value="1"/>
</dbReference>
<dbReference type="InterPro" id="IPR016035">
    <property type="entry name" value="Acyl_Trfase/lysoPLipase"/>
</dbReference>
<feature type="short sequence motif" description="DGA/G" evidence="2">
    <location>
        <begin position="369"/>
        <end position="371"/>
    </location>
</feature>
<evidence type="ECO:0000313" key="4">
    <source>
        <dbReference type="EMBL" id="ACL64525.1"/>
    </source>
</evidence>
<dbReference type="GO" id="GO:0016042">
    <property type="term" value="P:lipid catabolic process"/>
    <property type="evidence" value="ECO:0007669"/>
    <property type="project" value="UniProtKB-UniRule"/>
</dbReference>
<dbReference type="Proteomes" id="UP000007089">
    <property type="component" value="Chromosome"/>
</dbReference>